<dbReference type="SUPFAM" id="SSF82866">
    <property type="entry name" value="Multidrug efflux transporter AcrB transmembrane domain"/>
    <property type="match status" value="2"/>
</dbReference>
<feature type="transmembrane region" description="Helical" evidence="2">
    <location>
        <begin position="363"/>
        <end position="381"/>
    </location>
</feature>
<dbReference type="Pfam" id="PF00873">
    <property type="entry name" value="ACR_tran"/>
    <property type="match status" value="2"/>
</dbReference>
<feature type="region of interest" description="Disordered" evidence="1">
    <location>
        <begin position="253"/>
        <end position="278"/>
    </location>
</feature>
<feature type="transmembrane region" description="Helical" evidence="2">
    <location>
        <begin position="411"/>
        <end position="435"/>
    </location>
</feature>
<dbReference type="PANTHER" id="PTHR32063">
    <property type="match status" value="1"/>
</dbReference>
<feature type="transmembrane region" description="Helical" evidence="2">
    <location>
        <begin position="880"/>
        <end position="899"/>
    </location>
</feature>
<dbReference type="Gene3D" id="3.30.70.1440">
    <property type="entry name" value="Multidrug efflux transporter AcrB pore domain"/>
    <property type="match status" value="1"/>
</dbReference>
<reference evidence="3 4" key="1">
    <citation type="submission" date="2018-03" db="EMBL/GenBank/DDBJ databases">
        <title>Genomic Encyclopedia of Archaeal and Bacterial Type Strains, Phase II (KMG-II): from individual species to whole genera.</title>
        <authorList>
            <person name="Goeker M."/>
        </authorList>
    </citation>
    <scope>NUCLEOTIDE SEQUENCE [LARGE SCALE GENOMIC DNA]</scope>
    <source>
        <strain evidence="3 4">DSM 45601</strain>
    </source>
</reference>
<evidence type="ECO:0000313" key="3">
    <source>
        <dbReference type="EMBL" id="PRX92525.1"/>
    </source>
</evidence>
<feature type="transmembrane region" description="Helical" evidence="2">
    <location>
        <begin position="12"/>
        <end position="33"/>
    </location>
</feature>
<dbReference type="EMBL" id="PVZC01000010">
    <property type="protein sequence ID" value="PRX92525.1"/>
    <property type="molecule type" value="Genomic_DNA"/>
</dbReference>
<evidence type="ECO:0000313" key="4">
    <source>
        <dbReference type="Proteomes" id="UP000237846"/>
    </source>
</evidence>
<dbReference type="Gene3D" id="3.30.70.1430">
    <property type="entry name" value="Multidrug efflux transporter AcrB pore domain"/>
    <property type="match status" value="2"/>
</dbReference>
<feature type="transmembrane region" description="Helical" evidence="2">
    <location>
        <begin position="456"/>
        <end position="476"/>
    </location>
</feature>
<name>A0A2T0PUG1_9ACTN</name>
<dbReference type="PANTHER" id="PTHR32063:SF0">
    <property type="entry name" value="SWARMING MOTILITY PROTEIN SWRC"/>
    <property type="match status" value="1"/>
</dbReference>
<keyword evidence="4" id="KW-1185">Reference proteome</keyword>
<feature type="transmembrane region" description="Helical" evidence="2">
    <location>
        <begin position="388"/>
        <end position="405"/>
    </location>
</feature>
<dbReference type="SUPFAM" id="SSF82714">
    <property type="entry name" value="Multidrug efflux transporter AcrB TolC docking domain, DN and DC subdomains"/>
    <property type="match status" value="2"/>
</dbReference>
<keyword evidence="2" id="KW-0472">Membrane</keyword>
<feature type="transmembrane region" description="Helical" evidence="2">
    <location>
        <begin position="558"/>
        <end position="577"/>
    </location>
</feature>
<keyword evidence="2" id="KW-0812">Transmembrane</keyword>
<gene>
    <name evidence="3" type="ORF">CLV72_110287</name>
</gene>
<feature type="transmembrane region" description="Helical" evidence="2">
    <location>
        <begin position="1011"/>
        <end position="1035"/>
    </location>
</feature>
<feature type="transmembrane region" description="Helical" evidence="2">
    <location>
        <begin position="932"/>
        <end position="956"/>
    </location>
</feature>
<dbReference type="InterPro" id="IPR001036">
    <property type="entry name" value="Acrflvin-R"/>
</dbReference>
<dbReference type="Gene3D" id="3.30.70.1320">
    <property type="entry name" value="Multidrug efflux transporter AcrB pore domain like"/>
    <property type="match status" value="1"/>
</dbReference>
<dbReference type="Gene3D" id="3.30.2090.10">
    <property type="entry name" value="Multidrug efflux transporter AcrB TolC docking domain, DN and DC subdomains"/>
    <property type="match status" value="2"/>
</dbReference>
<feature type="compositionally biased region" description="Low complexity" evidence="1">
    <location>
        <begin position="253"/>
        <end position="268"/>
    </location>
</feature>
<dbReference type="GO" id="GO:0042910">
    <property type="term" value="F:xenobiotic transmembrane transporter activity"/>
    <property type="evidence" value="ECO:0007669"/>
    <property type="project" value="TreeGrafter"/>
</dbReference>
<proteinExistence type="predicted"/>
<sequence length="1080" mass="112066">MSALARLSLANRALVALISIAIVVFGFIATGSLRQELMPSLELPQATVMTTVQGASPEVVEERVSDPIETVVQTVDGVTDVTSTSSEGSSVVTATFDYGTDSTDAVREIQVAINRILPQLPEDAEPITQTISFDSLPVLLLAASADVDEAELAQRLEDQVVPALEDVPGVQDAVVTGQAENAVEIRPDFDALEDEGLTVDQIAQALQASGTTQAGGQFTEDGETLSVDVGGDLESVSDIEDLYLTPAAGAAGADPAAAGAAGAAGQPPGAAPPAAPEPVRLGDVAEVSLEPQETTTITRTDGEPSLSVMVTKATEANTVEVANAVKAELAGLEEALGDGAALTVVFDQAPFIEDSITGLLEKGAMGLVAAIAVILVFLLSVRSTVVTALSIPFSLLVALIGMWLGGYTLNILTLSALTIAIGRVVDDSIVVLENIKRHLGYGTPKREAVITGVREVAGAITASTITTAAVFLPVVFVGGEIGELFRPFGLTVAIALAASLLVSLTIIPVLAYWFVKGRDVAPEDLERVRREEHEKERRGWLQRGYVPLLSWVTKWRKTTLAAALAVFVGTLFLATQLQTNFLDDTGQNTVAISQELPAGTSLEETAAAAEPVEQALDSIHGVQSYQVTVGSTGGMGFGGGGGSNTATYTVTTDPEADQTNLRERIRDELDGIADAGELSIQDAAAMGSSAIEVQVQADDPEVLDEAATMVEDTVAQTDGVSEVANDLAVRAEGVHVSADREAAAEEGLSETQIGQAVQQAFDGRPAGSMFLDGAERDVVIAAEDVPEDLDALEDLEIATPAGGTVRLSEVAEVAVVDRPVEISRTDGERTATVSATPEGQDIGALTTALTERLDALDLPAGATYQIGGVSADQTEAFTQLGIALLAAVAIVYVVMVAEFKSLIQPLILLVSVPFAATGAIVGLLVTDTALGVVALIGLLMLVGIVVTNAIVLIDLINQYRERGMGIREAVVEGGRQRLRPILMTALATIGALVPMALGIGGSVLISEAMAIVVIGGLVSSTLLTLILVPVLYTMIEESKERRRDRRARRRAARFAAEGAAAAEAGRDPVPAGAGRNSAGD</sequence>
<dbReference type="SUPFAM" id="SSF82693">
    <property type="entry name" value="Multidrug efflux transporter AcrB pore domain, PN1, PN2, PC1 and PC2 subdomains"/>
    <property type="match status" value="3"/>
</dbReference>
<organism evidence="3 4">
    <name type="scientific">Allonocardiopsis opalescens</name>
    <dbReference type="NCBI Taxonomy" id="1144618"/>
    <lineage>
        <taxon>Bacteria</taxon>
        <taxon>Bacillati</taxon>
        <taxon>Actinomycetota</taxon>
        <taxon>Actinomycetes</taxon>
        <taxon>Streptosporangiales</taxon>
        <taxon>Allonocardiopsis</taxon>
    </lineage>
</organism>
<dbReference type="InterPro" id="IPR027463">
    <property type="entry name" value="AcrB_DN_DC_subdom"/>
</dbReference>
<feature type="region of interest" description="Disordered" evidence="1">
    <location>
        <begin position="1056"/>
        <end position="1080"/>
    </location>
</feature>
<accession>A0A2T0PUG1</accession>
<feature type="transmembrane region" description="Helical" evidence="2">
    <location>
        <begin position="981"/>
        <end position="1005"/>
    </location>
</feature>
<dbReference type="Proteomes" id="UP000237846">
    <property type="component" value="Unassembled WGS sequence"/>
</dbReference>
<dbReference type="OrthoDB" id="3306666at2"/>
<evidence type="ECO:0000256" key="2">
    <source>
        <dbReference type="SAM" id="Phobius"/>
    </source>
</evidence>
<dbReference type="GO" id="GO:0005886">
    <property type="term" value="C:plasma membrane"/>
    <property type="evidence" value="ECO:0007669"/>
    <property type="project" value="TreeGrafter"/>
</dbReference>
<comment type="caution">
    <text evidence="3">The sequence shown here is derived from an EMBL/GenBank/DDBJ whole genome shotgun (WGS) entry which is preliminary data.</text>
</comment>
<dbReference type="PRINTS" id="PR00702">
    <property type="entry name" value="ACRIFLAVINRP"/>
</dbReference>
<evidence type="ECO:0000256" key="1">
    <source>
        <dbReference type="SAM" id="MobiDB-lite"/>
    </source>
</evidence>
<dbReference type="Gene3D" id="1.20.1640.10">
    <property type="entry name" value="Multidrug efflux transporter AcrB transmembrane domain"/>
    <property type="match status" value="2"/>
</dbReference>
<feature type="transmembrane region" description="Helical" evidence="2">
    <location>
        <begin position="488"/>
        <end position="515"/>
    </location>
</feature>
<keyword evidence="2" id="KW-1133">Transmembrane helix</keyword>
<dbReference type="RefSeq" id="WP_106253068.1">
    <property type="nucleotide sequence ID" value="NZ_PVZC01000010.1"/>
</dbReference>
<dbReference type="AlphaFoldDB" id="A0A2T0PUG1"/>
<protein>
    <submittedName>
        <fullName evidence="3">HAE1 family hydrophobic/amphiphilic exporter-1</fullName>
    </submittedName>
</protein>
<feature type="transmembrane region" description="Helical" evidence="2">
    <location>
        <begin position="906"/>
        <end position="926"/>
    </location>
</feature>